<dbReference type="GO" id="GO:0080120">
    <property type="term" value="P:CAAX-box protein maturation"/>
    <property type="evidence" value="ECO:0007669"/>
    <property type="project" value="UniProtKB-ARBA"/>
</dbReference>
<dbReference type="AlphaFoldDB" id="A0A8J3E223"/>
<accession>A0A8J3E223</accession>
<proteinExistence type="predicted"/>
<feature type="transmembrane region" description="Helical" evidence="1">
    <location>
        <begin position="136"/>
        <end position="157"/>
    </location>
</feature>
<keyword evidence="1" id="KW-0472">Membrane</keyword>
<feature type="transmembrane region" description="Helical" evidence="1">
    <location>
        <begin position="164"/>
        <end position="183"/>
    </location>
</feature>
<dbReference type="GO" id="GO:0004175">
    <property type="term" value="F:endopeptidase activity"/>
    <property type="evidence" value="ECO:0007669"/>
    <property type="project" value="UniProtKB-ARBA"/>
</dbReference>
<dbReference type="Proteomes" id="UP000646365">
    <property type="component" value="Unassembled WGS sequence"/>
</dbReference>
<evidence type="ECO:0000259" key="2">
    <source>
        <dbReference type="Pfam" id="PF02517"/>
    </source>
</evidence>
<keyword evidence="1" id="KW-0812">Transmembrane</keyword>
<protein>
    <recommendedName>
        <fullName evidence="2">CAAX prenyl protease 2/Lysostaphin resistance protein A-like domain-containing protein</fullName>
    </recommendedName>
</protein>
<dbReference type="Pfam" id="PF02517">
    <property type="entry name" value="Rce1-like"/>
    <property type="match status" value="1"/>
</dbReference>
<comment type="caution">
    <text evidence="3">The sequence shown here is derived from an EMBL/GenBank/DDBJ whole genome shotgun (WGS) entry which is preliminary data.</text>
</comment>
<keyword evidence="1" id="KW-1133">Transmembrane helix</keyword>
<evidence type="ECO:0000313" key="4">
    <source>
        <dbReference type="Proteomes" id="UP000646365"/>
    </source>
</evidence>
<evidence type="ECO:0000256" key="1">
    <source>
        <dbReference type="SAM" id="Phobius"/>
    </source>
</evidence>
<reference evidence="3" key="2">
    <citation type="submission" date="2020-09" db="EMBL/GenBank/DDBJ databases">
        <authorList>
            <person name="Sun Q."/>
            <person name="Zhou Y."/>
        </authorList>
    </citation>
    <scope>NUCLEOTIDE SEQUENCE</scope>
    <source>
        <strain evidence="3">CGMCC 1.15725</strain>
    </source>
</reference>
<organism evidence="3 4">
    <name type="scientific">Aliidongia dinghuensis</name>
    <dbReference type="NCBI Taxonomy" id="1867774"/>
    <lineage>
        <taxon>Bacteria</taxon>
        <taxon>Pseudomonadati</taxon>
        <taxon>Pseudomonadota</taxon>
        <taxon>Alphaproteobacteria</taxon>
        <taxon>Rhodospirillales</taxon>
        <taxon>Dongiaceae</taxon>
        <taxon>Aliidongia</taxon>
    </lineage>
</organism>
<feature type="domain" description="CAAX prenyl protease 2/Lysostaphin resistance protein A-like" evidence="2">
    <location>
        <begin position="139"/>
        <end position="226"/>
    </location>
</feature>
<feature type="transmembrane region" description="Helical" evidence="1">
    <location>
        <begin position="59"/>
        <end position="79"/>
    </location>
</feature>
<feature type="transmembrane region" description="Helical" evidence="1">
    <location>
        <begin position="189"/>
        <end position="210"/>
    </location>
</feature>
<evidence type="ECO:0000313" key="3">
    <source>
        <dbReference type="EMBL" id="GGF17381.1"/>
    </source>
</evidence>
<reference evidence="3" key="1">
    <citation type="journal article" date="2014" name="Int. J. Syst. Evol. Microbiol.">
        <title>Complete genome sequence of Corynebacterium casei LMG S-19264T (=DSM 44701T), isolated from a smear-ripened cheese.</title>
        <authorList>
            <consortium name="US DOE Joint Genome Institute (JGI-PGF)"/>
            <person name="Walter F."/>
            <person name="Albersmeier A."/>
            <person name="Kalinowski J."/>
            <person name="Ruckert C."/>
        </authorList>
    </citation>
    <scope>NUCLEOTIDE SEQUENCE</scope>
    <source>
        <strain evidence="3">CGMCC 1.15725</strain>
    </source>
</reference>
<feature type="transmembrane region" description="Helical" evidence="1">
    <location>
        <begin position="265"/>
        <end position="284"/>
    </location>
</feature>
<dbReference type="PANTHER" id="PTHR39430">
    <property type="entry name" value="MEMBRANE-ASSOCIATED PROTEASE-RELATED"/>
    <property type="match status" value="1"/>
</dbReference>
<sequence length="302" mass="31771">MPILPAPPDETTPVPIERISLPRLLVYLLAATVLVVTCGGLVIGADRLLFGSSAAPDSIWLWLTYAALALAVLAAYGLHGRFVERRPRRELALRPALRETATGTAIGIGFVALLVLVLAAAGGYRIAGWRSPVEMAMPSLMAIGAALMEEVLARGFVLGLLERWAGSWVALVLSAVLFGAAHLDNPGAGAWPITALTLGAGLALGAAYLATRRLWLPIGLHFGWNFGQSALFGLLDSGTSFPSLIDARVEGPAWLTGGAFGPEASLPGFVLWLLFGLFLLTRAVGAGRLLPRRRAPAVEVPC</sequence>
<feature type="transmembrane region" description="Helical" evidence="1">
    <location>
        <begin position="24"/>
        <end position="44"/>
    </location>
</feature>
<feature type="transmembrane region" description="Helical" evidence="1">
    <location>
        <begin position="100"/>
        <end position="124"/>
    </location>
</feature>
<name>A0A8J3E223_9PROT</name>
<feature type="transmembrane region" description="Helical" evidence="1">
    <location>
        <begin position="222"/>
        <end position="245"/>
    </location>
</feature>
<dbReference type="EMBL" id="BMJQ01000005">
    <property type="protein sequence ID" value="GGF17381.1"/>
    <property type="molecule type" value="Genomic_DNA"/>
</dbReference>
<keyword evidence="4" id="KW-1185">Reference proteome</keyword>
<dbReference type="InterPro" id="IPR003675">
    <property type="entry name" value="Rce1/LyrA-like_dom"/>
</dbReference>
<dbReference type="PANTHER" id="PTHR39430:SF1">
    <property type="entry name" value="PROTEASE"/>
    <property type="match status" value="1"/>
</dbReference>
<gene>
    <name evidence="3" type="ORF">GCM10011611_24000</name>
</gene>